<comment type="cofactor">
    <cofactor evidence="6">
        <name>Mg(2+)</name>
        <dbReference type="ChEBI" id="CHEBI:18420"/>
    </cofactor>
</comment>
<dbReference type="AlphaFoldDB" id="K6VP37"/>
<dbReference type="eggNOG" id="COG1848">
    <property type="taxonomic scope" value="Bacteria"/>
</dbReference>
<keyword evidence="1 6" id="KW-1277">Toxin-antitoxin system</keyword>
<dbReference type="Pfam" id="PF01850">
    <property type="entry name" value="PIN"/>
    <property type="match status" value="1"/>
</dbReference>
<dbReference type="Proteomes" id="UP000008366">
    <property type="component" value="Unassembled WGS sequence"/>
</dbReference>
<dbReference type="NCBIfam" id="TIGR00028">
    <property type="entry name" value="Mtu_PIN_fam"/>
    <property type="match status" value="1"/>
</dbReference>
<keyword evidence="9" id="KW-1185">Reference proteome</keyword>
<comment type="function">
    <text evidence="6">Toxic component of a toxin-antitoxin (TA) system. An RNase.</text>
</comment>
<feature type="binding site" evidence="6">
    <location>
        <position position="97"/>
    </location>
    <ligand>
        <name>Mg(2+)</name>
        <dbReference type="ChEBI" id="CHEBI:18420"/>
    </ligand>
</feature>
<comment type="caution">
    <text evidence="6">Lacks conserved residue(s) required for the propagation of feature annotation.</text>
</comment>
<comment type="similarity">
    <text evidence="6">Belongs to the PINc/VapC protein family.</text>
</comment>
<dbReference type="InterPro" id="IPR006226">
    <property type="entry name" value="Mtu_PIN"/>
</dbReference>
<dbReference type="GO" id="GO:0004540">
    <property type="term" value="F:RNA nuclease activity"/>
    <property type="evidence" value="ECO:0007669"/>
    <property type="project" value="InterPro"/>
</dbReference>
<name>K6VP37_9MICO</name>
<evidence type="ECO:0000313" key="9">
    <source>
        <dbReference type="Proteomes" id="UP000008366"/>
    </source>
</evidence>
<organism evidence="8 9">
    <name type="scientific">Kineosphaera limosa NBRC 100340</name>
    <dbReference type="NCBI Taxonomy" id="1184609"/>
    <lineage>
        <taxon>Bacteria</taxon>
        <taxon>Bacillati</taxon>
        <taxon>Actinomycetota</taxon>
        <taxon>Actinomycetes</taxon>
        <taxon>Micrococcales</taxon>
        <taxon>Dermatophilaceae</taxon>
        <taxon>Kineosphaera</taxon>
    </lineage>
</organism>
<gene>
    <name evidence="6" type="primary">vapC</name>
    <name evidence="8" type="ORF">KILIM_092_00110</name>
</gene>
<keyword evidence="2 6" id="KW-0540">Nuclease</keyword>
<evidence type="ECO:0000256" key="3">
    <source>
        <dbReference type="ARBA" id="ARBA00022723"/>
    </source>
</evidence>
<feature type="domain" description="PIN" evidence="7">
    <location>
        <begin position="3"/>
        <end position="119"/>
    </location>
</feature>
<comment type="caution">
    <text evidence="8">The sequence shown here is derived from an EMBL/GenBank/DDBJ whole genome shotgun (WGS) entry which is preliminary data.</text>
</comment>
<dbReference type="HAMAP" id="MF_00265">
    <property type="entry name" value="VapC_Nob1"/>
    <property type="match status" value="1"/>
</dbReference>
<dbReference type="EMBL" id="BAHD01000092">
    <property type="protein sequence ID" value="GAB97978.1"/>
    <property type="molecule type" value="Genomic_DNA"/>
</dbReference>
<evidence type="ECO:0000256" key="1">
    <source>
        <dbReference type="ARBA" id="ARBA00022649"/>
    </source>
</evidence>
<dbReference type="InterPro" id="IPR002716">
    <property type="entry name" value="PIN_dom"/>
</dbReference>
<accession>K6VP37</accession>
<keyword evidence="3 6" id="KW-0479">Metal-binding</keyword>
<evidence type="ECO:0000313" key="8">
    <source>
        <dbReference type="EMBL" id="GAB97978.1"/>
    </source>
</evidence>
<dbReference type="GO" id="GO:0016788">
    <property type="term" value="F:hydrolase activity, acting on ester bonds"/>
    <property type="evidence" value="ECO:0007669"/>
    <property type="project" value="InterPro"/>
</dbReference>
<dbReference type="InterPro" id="IPR022907">
    <property type="entry name" value="VapC_family"/>
</dbReference>
<evidence type="ECO:0000259" key="7">
    <source>
        <dbReference type="Pfam" id="PF01850"/>
    </source>
</evidence>
<reference evidence="8 9" key="1">
    <citation type="submission" date="2012-08" db="EMBL/GenBank/DDBJ databases">
        <title>Whole genome shotgun sequence of Kineosphaera limosa NBRC 100340.</title>
        <authorList>
            <person name="Yoshida I."/>
            <person name="Isaki S."/>
            <person name="Hosoyama A."/>
            <person name="Tsuchikane K."/>
            <person name="Katsumata H."/>
            <person name="Ando Y."/>
            <person name="Ohji S."/>
            <person name="Hamada M."/>
            <person name="Tamura T."/>
            <person name="Yamazoe A."/>
            <person name="Yamazaki S."/>
            <person name="Fujita N."/>
        </authorList>
    </citation>
    <scope>NUCLEOTIDE SEQUENCE [LARGE SCALE GENOMIC DNA]</scope>
    <source>
        <strain evidence="8 9">NBRC 100340</strain>
    </source>
</reference>
<dbReference type="SUPFAM" id="SSF88723">
    <property type="entry name" value="PIN domain-like"/>
    <property type="match status" value="1"/>
</dbReference>
<evidence type="ECO:0000256" key="5">
    <source>
        <dbReference type="ARBA" id="ARBA00022842"/>
    </source>
</evidence>
<evidence type="ECO:0000256" key="6">
    <source>
        <dbReference type="HAMAP-Rule" id="MF_00265"/>
    </source>
</evidence>
<dbReference type="GO" id="GO:0090729">
    <property type="term" value="F:toxin activity"/>
    <property type="evidence" value="ECO:0007669"/>
    <property type="project" value="UniProtKB-KW"/>
</dbReference>
<protein>
    <recommendedName>
        <fullName evidence="6">Ribonuclease VapC</fullName>
        <shortName evidence="6">RNase VapC</shortName>
        <ecNumber evidence="6">3.1.-.-</ecNumber>
    </recommendedName>
    <alternativeName>
        <fullName evidence="6">Toxin VapC</fullName>
    </alternativeName>
</protein>
<evidence type="ECO:0000256" key="2">
    <source>
        <dbReference type="ARBA" id="ARBA00022722"/>
    </source>
</evidence>
<dbReference type="InterPro" id="IPR029060">
    <property type="entry name" value="PIN-like_dom_sf"/>
</dbReference>
<dbReference type="EC" id="3.1.-.-" evidence="6"/>
<dbReference type="GO" id="GO:0000287">
    <property type="term" value="F:magnesium ion binding"/>
    <property type="evidence" value="ECO:0007669"/>
    <property type="project" value="UniProtKB-UniRule"/>
</dbReference>
<keyword evidence="4 6" id="KW-0378">Hydrolase</keyword>
<proteinExistence type="inferred from homology"/>
<dbReference type="GO" id="GO:0045926">
    <property type="term" value="P:negative regulation of growth"/>
    <property type="evidence" value="ECO:0007669"/>
    <property type="project" value="UniProtKB-ARBA"/>
</dbReference>
<sequence length="131" mass="14785">MALVYEAQPRHRAVAQWKSRIDDTLALCRVTQMSLLRLLTNRAVMGDDVLTRAVAWNVLDRLTSDRQITWSPEPAGLEPLWRSFSARDEPSHKLWTDDYLAAFALAAGMSFATLDRRIAARYPAVAVLTLT</sequence>
<keyword evidence="5 6" id="KW-0460">Magnesium</keyword>
<evidence type="ECO:0000256" key="4">
    <source>
        <dbReference type="ARBA" id="ARBA00022801"/>
    </source>
</evidence>
<keyword evidence="6" id="KW-0800">Toxin</keyword>